<dbReference type="InterPro" id="IPR023753">
    <property type="entry name" value="FAD/NAD-binding_dom"/>
</dbReference>
<dbReference type="eggNOG" id="COG0492">
    <property type="taxonomic scope" value="Bacteria"/>
</dbReference>
<evidence type="ECO:0000313" key="5">
    <source>
        <dbReference type="EMBL" id="ACI17595.1"/>
    </source>
</evidence>
<dbReference type="EC" id="1.8.1.9" evidence="3"/>
<comment type="subunit">
    <text evidence="3">Homodimer.</text>
</comment>
<dbReference type="AlphaFoldDB" id="B5Y8V9"/>
<accession>B5Y8V9</accession>
<dbReference type="KEGG" id="cpo:COPRO5265_0868"/>
<dbReference type="STRING" id="309798.COPRO5265_0868"/>
<comment type="cofactor">
    <cofactor evidence="3">
        <name>FAD</name>
        <dbReference type="ChEBI" id="CHEBI:57692"/>
    </cofactor>
</comment>
<dbReference type="PANTHER" id="PTHR48105">
    <property type="entry name" value="THIOREDOXIN REDUCTASE 1-RELATED-RELATED"/>
    <property type="match status" value="1"/>
</dbReference>
<organism evidence="5 6">
    <name type="scientific">Coprothermobacter proteolyticus (strain ATCC 35245 / DSM 5265 / OCM 4 / BT)</name>
    <dbReference type="NCBI Taxonomy" id="309798"/>
    <lineage>
        <taxon>Bacteria</taxon>
        <taxon>Pseudomonadati</taxon>
        <taxon>Coprothermobacterota</taxon>
        <taxon>Coprothermobacteria</taxon>
        <taxon>Coprothermobacterales</taxon>
        <taxon>Coprothermobacteraceae</taxon>
        <taxon>Coprothermobacter</taxon>
    </lineage>
</organism>
<dbReference type="SUPFAM" id="SSF51905">
    <property type="entry name" value="FAD/NAD(P)-binding domain"/>
    <property type="match status" value="1"/>
</dbReference>
<dbReference type="Pfam" id="PF07992">
    <property type="entry name" value="Pyr_redox_2"/>
    <property type="match status" value="1"/>
</dbReference>
<dbReference type="InterPro" id="IPR005982">
    <property type="entry name" value="Thioredox_Rdtase"/>
</dbReference>
<sequence>MNESRLFDVFIVGGGPAGLSAAIYCARNGLRVAVASADIFGGTLNNAAIIENYPGFPEGVSGAELADRFRQHALNAGAELLEEKIEKIEKKEQYFVLHGYDTYTAKAVILAMGIDYRKLGVPGELELLGRGVSFCATCDGAFFRNKVVAVVGGGSSAFASAEYMANIASKVYLVHRRSGFRAEKVLVDRVLSHPKVEPLLNKVVKRINGQNKVESLLLEDVVTKEESVLPVDGVFIQVGHVPKTDLAKGLVNMDENGYIKVSEDMKTSEEGIFAAGDVRQGALGQIVTAAADGAIAAESAFRYINEKGL</sequence>
<keyword evidence="3" id="KW-0676">Redox-active center</keyword>
<reference evidence="6" key="1">
    <citation type="submission" date="2008-08" db="EMBL/GenBank/DDBJ databases">
        <title>The complete genome sequence of Coprothermobacter proteolyticus strain ATCC 5245 / DSM 5265 / BT.</title>
        <authorList>
            <person name="Dodson R.J."/>
            <person name="Durkin A.S."/>
            <person name="Wu M."/>
            <person name="Eisen J."/>
            <person name="Sutton G."/>
        </authorList>
    </citation>
    <scope>NUCLEOTIDE SEQUENCE [LARGE SCALE GENOMIC DNA]</scope>
    <source>
        <strain evidence="6">ATCC 35245 / DSM 5265 / OCM 4 / BT</strain>
    </source>
</reference>
<keyword evidence="2 3" id="KW-0560">Oxidoreductase</keyword>
<dbReference type="GO" id="GO:0019430">
    <property type="term" value="P:removal of superoxide radicals"/>
    <property type="evidence" value="ECO:0007669"/>
    <property type="project" value="UniProtKB-UniRule"/>
</dbReference>
<comment type="catalytic activity">
    <reaction evidence="3">
        <text>[thioredoxin]-dithiol + NADP(+) = [thioredoxin]-disulfide + NADPH + H(+)</text>
        <dbReference type="Rhea" id="RHEA:20345"/>
        <dbReference type="Rhea" id="RHEA-COMP:10698"/>
        <dbReference type="Rhea" id="RHEA-COMP:10700"/>
        <dbReference type="ChEBI" id="CHEBI:15378"/>
        <dbReference type="ChEBI" id="CHEBI:29950"/>
        <dbReference type="ChEBI" id="CHEBI:50058"/>
        <dbReference type="ChEBI" id="CHEBI:57783"/>
        <dbReference type="ChEBI" id="CHEBI:58349"/>
        <dbReference type="EC" id="1.8.1.9"/>
    </reaction>
</comment>
<keyword evidence="3" id="KW-0274">FAD</keyword>
<dbReference type="Proteomes" id="UP000001732">
    <property type="component" value="Chromosome"/>
</dbReference>
<comment type="similarity">
    <text evidence="3">Belongs to the class-II pyridine nucleotide-disulfide oxidoreductase family.</text>
</comment>
<dbReference type="PRINTS" id="PR00469">
    <property type="entry name" value="PNDRDTASEII"/>
</dbReference>
<dbReference type="RefSeq" id="WP_012544247.1">
    <property type="nucleotide sequence ID" value="NC_011295.1"/>
</dbReference>
<dbReference type="OrthoDB" id="9806179at2"/>
<keyword evidence="1 3" id="KW-0285">Flavoprotein</keyword>
<name>B5Y8V9_COPPD</name>
<protein>
    <recommendedName>
        <fullName evidence="3">Thioredoxin reductase</fullName>
        <ecNumber evidence="3">1.8.1.9</ecNumber>
    </recommendedName>
</protein>
<evidence type="ECO:0000256" key="2">
    <source>
        <dbReference type="ARBA" id="ARBA00023002"/>
    </source>
</evidence>
<dbReference type="Gene3D" id="3.50.50.60">
    <property type="entry name" value="FAD/NAD(P)-binding domain"/>
    <property type="match status" value="2"/>
</dbReference>
<dbReference type="GO" id="GO:0005737">
    <property type="term" value="C:cytoplasm"/>
    <property type="evidence" value="ECO:0007669"/>
    <property type="project" value="InterPro"/>
</dbReference>
<dbReference type="GO" id="GO:0004791">
    <property type="term" value="F:thioredoxin-disulfide reductase (NADPH) activity"/>
    <property type="evidence" value="ECO:0007669"/>
    <property type="project" value="UniProtKB-UniRule"/>
</dbReference>
<gene>
    <name evidence="5" type="primary">trxB2</name>
    <name evidence="5" type="ordered locus">COPRO5265_0868</name>
</gene>
<dbReference type="PRINTS" id="PR00368">
    <property type="entry name" value="FADPNR"/>
</dbReference>
<feature type="domain" description="FAD/NAD(P)-binding" evidence="4">
    <location>
        <begin position="7"/>
        <end position="293"/>
    </location>
</feature>
<dbReference type="EMBL" id="CP001145">
    <property type="protein sequence ID" value="ACI17595.1"/>
    <property type="molecule type" value="Genomic_DNA"/>
</dbReference>
<dbReference type="InterPro" id="IPR050097">
    <property type="entry name" value="Ferredoxin-NADP_redctase_2"/>
</dbReference>
<dbReference type="NCBIfam" id="TIGR01292">
    <property type="entry name" value="TRX_reduct"/>
    <property type="match status" value="1"/>
</dbReference>
<evidence type="ECO:0000256" key="1">
    <source>
        <dbReference type="ARBA" id="ARBA00022630"/>
    </source>
</evidence>
<dbReference type="HOGENOM" id="CLU_031864_5_3_9"/>
<reference evidence="5 6" key="2">
    <citation type="journal article" date="2014" name="Genome Announc.">
        <title>Complete Genome Sequence of Coprothermobacter proteolyticus DSM 5265.</title>
        <authorList>
            <person name="Alexiev A."/>
            <person name="Coil D.A."/>
            <person name="Badger J.H."/>
            <person name="Enticknap J."/>
            <person name="Ward N."/>
            <person name="Robb F.T."/>
            <person name="Eisen J.A."/>
        </authorList>
    </citation>
    <scope>NUCLEOTIDE SEQUENCE [LARGE SCALE GENOMIC DNA]</scope>
    <source>
        <strain evidence="6">ATCC 35245 / DSM 5265 / OCM 4 / BT</strain>
    </source>
</reference>
<evidence type="ECO:0000256" key="3">
    <source>
        <dbReference type="RuleBase" id="RU003880"/>
    </source>
</evidence>
<proteinExistence type="inferred from homology"/>
<evidence type="ECO:0000313" key="6">
    <source>
        <dbReference type="Proteomes" id="UP000001732"/>
    </source>
</evidence>
<dbReference type="InterPro" id="IPR036188">
    <property type="entry name" value="FAD/NAD-bd_sf"/>
</dbReference>
<keyword evidence="6" id="KW-1185">Reference proteome</keyword>
<evidence type="ECO:0000259" key="4">
    <source>
        <dbReference type="Pfam" id="PF07992"/>
    </source>
</evidence>